<organism evidence="1 2">
    <name type="scientific">Salinicoccus siamensis</name>
    <dbReference type="NCBI Taxonomy" id="381830"/>
    <lineage>
        <taxon>Bacteria</taxon>
        <taxon>Bacillati</taxon>
        <taxon>Bacillota</taxon>
        <taxon>Bacilli</taxon>
        <taxon>Bacillales</taxon>
        <taxon>Staphylococcaceae</taxon>
        <taxon>Salinicoccus</taxon>
    </lineage>
</organism>
<comment type="caution">
    <text evidence="1">The sequence shown here is derived from an EMBL/GenBank/DDBJ whole genome shotgun (WGS) entry which is preliminary data.</text>
</comment>
<sequence length="59" mass="6783">SGDQVDEVLGFRIRNKNGPAPLSLSESGSVCGIFEIEYEKRESMRIRGHFCLKQRRRTK</sequence>
<feature type="non-terminal residue" evidence="1">
    <location>
        <position position="1"/>
    </location>
</feature>
<dbReference type="EMBL" id="JBHMAH010000043">
    <property type="protein sequence ID" value="MFB9861623.1"/>
    <property type="molecule type" value="Genomic_DNA"/>
</dbReference>
<reference evidence="1 2" key="1">
    <citation type="submission" date="2024-09" db="EMBL/GenBank/DDBJ databases">
        <authorList>
            <person name="Sun Q."/>
            <person name="Mori K."/>
        </authorList>
    </citation>
    <scope>NUCLEOTIDE SEQUENCE [LARGE SCALE GENOMIC DNA]</scope>
    <source>
        <strain evidence="1 2">JCM 12822</strain>
    </source>
</reference>
<dbReference type="Proteomes" id="UP001589740">
    <property type="component" value="Unassembled WGS sequence"/>
</dbReference>
<proteinExistence type="predicted"/>
<gene>
    <name evidence="1" type="ORF">ACFFLE_11145</name>
</gene>
<evidence type="ECO:0000313" key="2">
    <source>
        <dbReference type="Proteomes" id="UP001589740"/>
    </source>
</evidence>
<accession>A0ABV5Z6C8</accession>
<protein>
    <submittedName>
        <fullName evidence="1">Uncharacterized protein</fullName>
    </submittedName>
</protein>
<dbReference type="RefSeq" id="WP_380572274.1">
    <property type="nucleotide sequence ID" value="NZ_JBHMAH010000043.1"/>
</dbReference>
<name>A0ABV5Z6C8_9STAP</name>
<evidence type="ECO:0000313" key="1">
    <source>
        <dbReference type="EMBL" id="MFB9861623.1"/>
    </source>
</evidence>
<keyword evidence="2" id="KW-1185">Reference proteome</keyword>